<evidence type="ECO:0000256" key="1">
    <source>
        <dbReference type="SAM" id="MobiDB-lite"/>
    </source>
</evidence>
<name>A0A8T0GA48_CERPU</name>
<organism evidence="2 3">
    <name type="scientific">Ceratodon purpureus</name>
    <name type="common">Fire moss</name>
    <name type="synonym">Dicranum purpureum</name>
    <dbReference type="NCBI Taxonomy" id="3225"/>
    <lineage>
        <taxon>Eukaryota</taxon>
        <taxon>Viridiplantae</taxon>
        <taxon>Streptophyta</taxon>
        <taxon>Embryophyta</taxon>
        <taxon>Bryophyta</taxon>
        <taxon>Bryophytina</taxon>
        <taxon>Bryopsida</taxon>
        <taxon>Dicranidae</taxon>
        <taxon>Pseudoditrichales</taxon>
        <taxon>Ditrichaceae</taxon>
        <taxon>Ceratodon</taxon>
    </lineage>
</organism>
<reference evidence="2 3" key="1">
    <citation type="submission" date="2020-06" db="EMBL/GenBank/DDBJ databases">
        <title>WGS assembly of Ceratodon purpureus strain R40.</title>
        <authorList>
            <person name="Carey S.B."/>
            <person name="Jenkins J."/>
            <person name="Shu S."/>
            <person name="Lovell J.T."/>
            <person name="Sreedasyam A."/>
            <person name="Maumus F."/>
            <person name="Tiley G.P."/>
            <person name="Fernandez-Pozo N."/>
            <person name="Barry K."/>
            <person name="Chen C."/>
            <person name="Wang M."/>
            <person name="Lipzen A."/>
            <person name="Daum C."/>
            <person name="Saski C.A."/>
            <person name="Payton A.C."/>
            <person name="Mcbreen J.C."/>
            <person name="Conrad R.E."/>
            <person name="Kollar L.M."/>
            <person name="Olsson S."/>
            <person name="Huttunen S."/>
            <person name="Landis J.B."/>
            <person name="Wickett N.J."/>
            <person name="Johnson M.G."/>
            <person name="Rensing S.A."/>
            <person name="Grimwood J."/>
            <person name="Schmutz J."/>
            <person name="Mcdaniel S.F."/>
        </authorList>
    </citation>
    <scope>NUCLEOTIDE SEQUENCE [LARGE SCALE GENOMIC DNA]</scope>
    <source>
        <strain evidence="2 3">R40</strain>
    </source>
</reference>
<sequence>METIRRMFINDCPRFSILNPLRATLQPAPREAIREAQYVADDARAADARDKSGAQLKQHRSHAGRATEPNKYSVQTARGYRF</sequence>
<accession>A0A8T0GA48</accession>
<gene>
    <name evidence="2" type="ORF">KC19_11G022900</name>
</gene>
<evidence type="ECO:0000313" key="2">
    <source>
        <dbReference type="EMBL" id="KAG0556063.1"/>
    </source>
</evidence>
<dbReference type="AlphaFoldDB" id="A0A8T0GA48"/>
<feature type="region of interest" description="Disordered" evidence="1">
    <location>
        <begin position="44"/>
        <end position="82"/>
    </location>
</feature>
<proteinExistence type="predicted"/>
<keyword evidence="3" id="KW-1185">Reference proteome</keyword>
<comment type="caution">
    <text evidence="2">The sequence shown here is derived from an EMBL/GenBank/DDBJ whole genome shotgun (WGS) entry which is preliminary data.</text>
</comment>
<dbReference type="EMBL" id="CM026432">
    <property type="protein sequence ID" value="KAG0556063.1"/>
    <property type="molecule type" value="Genomic_DNA"/>
</dbReference>
<evidence type="ECO:0000313" key="3">
    <source>
        <dbReference type="Proteomes" id="UP000822688"/>
    </source>
</evidence>
<protein>
    <submittedName>
        <fullName evidence="2">Uncharacterized protein</fullName>
    </submittedName>
</protein>
<dbReference type="Proteomes" id="UP000822688">
    <property type="component" value="Chromosome 11"/>
</dbReference>